<protein>
    <submittedName>
        <fullName evidence="1">Unplaced genomic scaffold GYMLUscaffold_184, whole genome shotgun sequence</fullName>
    </submittedName>
</protein>
<name>A0A0D0BKX4_9AGAR</name>
<dbReference type="Pfam" id="PF00268">
    <property type="entry name" value="Ribonuc_red_sm"/>
    <property type="match status" value="1"/>
</dbReference>
<dbReference type="AlphaFoldDB" id="A0A0D0BKX4"/>
<dbReference type="GO" id="GO:0009263">
    <property type="term" value="P:deoxyribonucleotide biosynthetic process"/>
    <property type="evidence" value="ECO:0007669"/>
    <property type="project" value="InterPro"/>
</dbReference>
<gene>
    <name evidence="1" type="ORF">GYMLUDRAFT_78590</name>
</gene>
<proteinExistence type="predicted"/>
<dbReference type="InterPro" id="IPR012348">
    <property type="entry name" value="RNR-like"/>
</dbReference>
<evidence type="ECO:0000313" key="2">
    <source>
        <dbReference type="Proteomes" id="UP000053593"/>
    </source>
</evidence>
<dbReference type="InterPro" id="IPR009078">
    <property type="entry name" value="Ferritin-like_SF"/>
</dbReference>
<dbReference type="HOGENOM" id="CLU_035339_2_1_1"/>
<dbReference type="EMBL" id="KN834932">
    <property type="protein sequence ID" value="KIK50089.1"/>
    <property type="molecule type" value="Genomic_DNA"/>
</dbReference>
<dbReference type="Gene3D" id="1.10.620.20">
    <property type="entry name" value="Ribonucleotide Reductase, subunit A"/>
    <property type="match status" value="1"/>
</dbReference>
<dbReference type="GO" id="GO:0016491">
    <property type="term" value="F:oxidoreductase activity"/>
    <property type="evidence" value="ECO:0007669"/>
    <property type="project" value="InterPro"/>
</dbReference>
<accession>A0A0D0BKX4</accession>
<reference evidence="1 2" key="1">
    <citation type="submission" date="2014-04" db="EMBL/GenBank/DDBJ databases">
        <title>Evolutionary Origins and Diversification of the Mycorrhizal Mutualists.</title>
        <authorList>
            <consortium name="DOE Joint Genome Institute"/>
            <consortium name="Mycorrhizal Genomics Consortium"/>
            <person name="Kohler A."/>
            <person name="Kuo A."/>
            <person name="Nagy L.G."/>
            <person name="Floudas D."/>
            <person name="Copeland A."/>
            <person name="Barry K.W."/>
            <person name="Cichocki N."/>
            <person name="Veneault-Fourrey C."/>
            <person name="LaButti K."/>
            <person name="Lindquist E.A."/>
            <person name="Lipzen A."/>
            <person name="Lundell T."/>
            <person name="Morin E."/>
            <person name="Murat C."/>
            <person name="Riley R."/>
            <person name="Ohm R."/>
            <person name="Sun H."/>
            <person name="Tunlid A."/>
            <person name="Henrissat B."/>
            <person name="Grigoriev I.V."/>
            <person name="Hibbett D.S."/>
            <person name="Martin F."/>
        </authorList>
    </citation>
    <scope>NUCLEOTIDE SEQUENCE [LARGE SCALE GENOMIC DNA]</scope>
    <source>
        <strain evidence="1 2">FD-317 M1</strain>
    </source>
</reference>
<keyword evidence="2" id="KW-1185">Reference proteome</keyword>
<dbReference type="Proteomes" id="UP000053593">
    <property type="component" value="Unassembled WGS sequence"/>
</dbReference>
<dbReference type="InterPro" id="IPR000358">
    <property type="entry name" value="RNR_small_fam"/>
</dbReference>
<dbReference type="SUPFAM" id="SSF47240">
    <property type="entry name" value="Ferritin-like"/>
    <property type="match status" value="1"/>
</dbReference>
<dbReference type="PANTHER" id="PTHR23409:SF18">
    <property type="entry name" value="RIBONUCLEOSIDE-DIPHOSPHATE REDUCTASE SUBUNIT M2"/>
    <property type="match status" value="1"/>
</dbReference>
<dbReference type="PANTHER" id="PTHR23409">
    <property type="entry name" value="RIBONUCLEOSIDE-DIPHOSPHATE REDUCTASE SMALL CHAIN"/>
    <property type="match status" value="1"/>
</dbReference>
<organism evidence="1 2">
    <name type="scientific">Collybiopsis luxurians FD-317 M1</name>
    <dbReference type="NCBI Taxonomy" id="944289"/>
    <lineage>
        <taxon>Eukaryota</taxon>
        <taxon>Fungi</taxon>
        <taxon>Dikarya</taxon>
        <taxon>Basidiomycota</taxon>
        <taxon>Agaricomycotina</taxon>
        <taxon>Agaricomycetes</taxon>
        <taxon>Agaricomycetidae</taxon>
        <taxon>Agaricales</taxon>
        <taxon>Marasmiineae</taxon>
        <taxon>Omphalotaceae</taxon>
        <taxon>Collybiopsis</taxon>
        <taxon>Collybiopsis luxurians</taxon>
    </lineage>
</organism>
<evidence type="ECO:0000313" key="1">
    <source>
        <dbReference type="EMBL" id="KIK50089.1"/>
    </source>
</evidence>
<sequence>MLPIQAISGEPLFTPTSDRFVLFPIRYTDIWDKYKALESCFWVAGSFVPKIDTGNATDLSQLEYIGRLLEALIAFDPSTLFCQLSAVVQSAEARAFLGFAGMLINIHSEFLGNFLEVLSTTVPVGSATHEISIASSSLDQWMAKWSGNIGEWMVALASAELIFGSTLFAALIEGCEVEQLRDGLKNMFRDRCAFAGFFVCLCGHLADRPSPTTIQRIITSAVSIELDSVEGLTGLFDVFVNSSSLPAFVQFIGDLIATEFNIDKPFGATNPFDKFDVSISGATAAAKATKFLVKADEL</sequence>